<dbReference type="Gene3D" id="2.60.120.10">
    <property type="entry name" value="Jelly Rolls"/>
    <property type="match status" value="1"/>
</dbReference>
<dbReference type="RefSeq" id="WP_105530542.1">
    <property type="nucleotide sequence ID" value="NZ_PUGF01000003.1"/>
</dbReference>
<dbReference type="InterPro" id="IPR029303">
    <property type="entry name" value="CapF_C"/>
</dbReference>
<comment type="caution">
    <text evidence="2">The sequence shown here is derived from an EMBL/GenBank/DDBJ whole genome shotgun (WGS) entry which is preliminary data.</text>
</comment>
<organism evidence="2 3">
    <name type="scientific">Solimicrobium silvestre</name>
    <dbReference type="NCBI Taxonomy" id="2099400"/>
    <lineage>
        <taxon>Bacteria</taxon>
        <taxon>Pseudomonadati</taxon>
        <taxon>Pseudomonadota</taxon>
        <taxon>Betaproteobacteria</taxon>
        <taxon>Burkholderiales</taxon>
        <taxon>Oxalobacteraceae</taxon>
        <taxon>Solimicrobium</taxon>
    </lineage>
</organism>
<name>A0A2S9H2W8_9BURK</name>
<evidence type="ECO:0000313" key="3">
    <source>
        <dbReference type="Proteomes" id="UP000237839"/>
    </source>
</evidence>
<protein>
    <submittedName>
        <fullName evidence="2">Cupin domain</fullName>
    </submittedName>
</protein>
<dbReference type="Proteomes" id="UP000237839">
    <property type="component" value="Unassembled WGS sequence"/>
</dbReference>
<evidence type="ECO:0000313" key="2">
    <source>
        <dbReference type="EMBL" id="PRC94206.1"/>
    </source>
</evidence>
<feature type="domain" description="Capsular polysaccharide assembling protein CapF C-terminal" evidence="1">
    <location>
        <begin position="36"/>
        <end position="115"/>
    </location>
</feature>
<keyword evidence="3" id="KW-1185">Reference proteome</keyword>
<accession>A0A2S9H2W8</accession>
<dbReference type="OrthoDB" id="6444024at2"/>
<dbReference type="InterPro" id="IPR011051">
    <property type="entry name" value="RmlC_Cupin_sf"/>
</dbReference>
<dbReference type="EMBL" id="PUGF01000003">
    <property type="protein sequence ID" value="PRC94206.1"/>
    <property type="molecule type" value="Genomic_DNA"/>
</dbReference>
<proteinExistence type="predicted"/>
<dbReference type="InterPro" id="IPR014710">
    <property type="entry name" value="RmlC-like_jellyroll"/>
</dbReference>
<evidence type="ECO:0000259" key="1">
    <source>
        <dbReference type="Pfam" id="PF14667"/>
    </source>
</evidence>
<dbReference type="AlphaFoldDB" id="A0A2S9H2W8"/>
<gene>
    <name evidence="2" type="ORF">S2091_0827</name>
</gene>
<dbReference type="Pfam" id="PF14667">
    <property type="entry name" value="Polysacc_synt_C"/>
    <property type="match status" value="1"/>
</dbReference>
<reference evidence="2 3" key="1">
    <citation type="submission" date="2018-02" db="EMBL/GenBank/DDBJ databases">
        <title>Solimicrobium silvestre gen. nov., sp. nov., isolated from alpine forest soil.</title>
        <authorList>
            <person name="Margesin R."/>
            <person name="Albuquerque L."/>
            <person name="Zhang D.-C."/>
            <person name="Froufe H.J.C."/>
            <person name="Severino R."/>
            <person name="Roxo I."/>
            <person name="Egas C."/>
            <person name="Da Costa M.S."/>
        </authorList>
    </citation>
    <scope>NUCLEOTIDE SEQUENCE [LARGE SCALE GENOMIC DNA]</scope>
    <source>
        <strain evidence="2 3">S20-91</strain>
    </source>
</reference>
<dbReference type="SUPFAM" id="SSF51182">
    <property type="entry name" value="RmlC-like cupins"/>
    <property type="match status" value="1"/>
</dbReference>
<sequence>MNLTDWNTALDTCIYDSTVGIKIAKLAGDAFLSTYLTSIDPGKSVNAHYHKKGNEHYHIIQGSGEMTLVDVGSKALTKVDVYHHQSFVVQENTLHQLKNTGNTKLVLMFSCPESHLNEDRFLL</sequence>